<dbReference type="Gene3D" id="3.40.1000.10">
    <property type="entry name" value="Mog1/PsbP, alpha/beta/alpha sandwich"/>
    <property type="match status" value="1"/>
</dbReference>
<reference evidence="4 5" key="1">
    <citation type="journal article" date="2010" name="Nature">
        <title>Perigord black truffle genome uncovers evolutionary origins and mechanisms of symbiosis.</title>
        <authorList>
            <person name="Martin F."/>
            <person name="Kohler A."/>
            <person name="Murat C."/>
            <person name="Balestrini R."/>
            <person name="Coutinho P.M."/>
            <person name="Jaillon O."/>
            <person name="Montanini B."/>
            <person name="Morin E."/>
            <person name="Noel B."/>
            <person name="Percudani R."/>
            <person name="Porcel B."/>
            <person name="Rubini A."/>
            <person name="Amicucci A."/>
            <person name="Amselem J."/>
            <person name="Anthouard V."/>
            <person name="Arcioni S."/>
            <person name="Artiguenave F."/>
            <person name="Aury J.M."/>
            <person name="Ballario P."/>
            <person name="Bolchi A."/>
            <person name="Brenna A."/>
            <person name="Brun A."/>
            <person name="Buee M."/>
            <person name="Cantarel B."/>
            <person name="Chevalier G."/>
            <person name="Couloux A."/>
            <person name="Da Silva C."/>
            <person name="Denoeud F."/>
            <person name="Duplessis S."/>
            <person name="Ghignone S."/>
            <person name="Hilselberger B."/>
            <person name="Iotti M."/>
            <person name="Marcais B."/>
            <person name="Mello A."/>
            <person name="Miranda M."/>
            <person name="Pacioni G."/>
            <person name="Quesneville H."/>
            <person name="Riccioni C."/>
            <person name="Ruotolo R."/>
            <person name="Splivallo R."/>
            <person name="Stocchi V."/>
            <person name="Tisserant E."/>
            <person name="Viscomi A.R."/>
            <person name="Zambonelli A."/>
            <person name="Zampieri E."/>
            <person name="Henrissat B."/>
            <person name="Lebrun M.H."/>
            <person name="Paolocci F."/>
            <person name="Bonfante P."/>
            <person name="Ottonello S."/>
            <person name="Wincker P."/>
        </authorList>
    </citation>
    <scope>NUCLEOTIDE SEQUENCE [LARGE SCALE GENOMIC DNA]</scope>
    <source>
        <strain evidence="4 5">Mel28</strain>
    </source>
</reference>
<evidence type="ECO:0000313" key="5">
    <source>
        <dbReference type="Proteomes" id="UP000006911"/>
    </source>
</evidence>
<dbReference type="InterPro" id="IPR007681">
    <property type="entry name" value="Mog1"/>
</dbReference>
<dbReference type="KEGG" id="tml:GSTUM_00011570001"/>
<name>D5GNX4_TUBMM</name>
<dbReference type="FunCoup" id="D5GNX4">
    <property type="interactions" value="219"/>
</dbReference>
<organism evidence="4 5">
    <name type="scientific">Tuber melanosporum (strain Mel28)</name>
    <name type="common">Perigord black truffle</name>
    <dbReference type="NCBI Taxonomy" id="656061"/>
    <lineage>
        <taxon>Eukaryota</taxon>
        <taxon>Fungi</taxon>
        <taxon>Dikarya</taxon>
        <taxon>Ascomycota</taxon>
        <taxon>Pezizomycotina</taxon>
        <taxon>Pezizomycetes</taxon>
        <taxon>Pezizales</taxon>
        <taxon>Tuberaceae</taxon>
        <taxon>Tuber</taxon>
    </lineage>
</organism>
<dbReference type="SUPFAM" id="SSF55724">
    <property type="entry name" value="Mog1p/PsbP-like"/>
    <property type="match status" value="1"/>
</dbReference>
<evidence type="ECO:0000256" key="2">
    <source>
        <dbReference type="ARBA" id="ARBA00022448"/>
    </source>
</evidence>
<dbReference type="AlphaFoldDB" id="D5GNX4"/>
<evidence type="ECO:0000313" key="4">
    <source>
        <dbReference type="EMBL" id="CAZ86217.1"/>
    </source>
</evidence>
<gene>
    <name evidence="4" type="ORF">GSTUM_00011570001</name>
</gene>
<sequence>MSSLSFTPVALFGGAIRATVPLSFRDAADFRQVPDTQEVYVSMEEGMDISVVIDLNQRVQAPSDLEALDIHFQDVADDQDRSYAAVSRETITLPKMADKPAYMIIGTISSRPSDNPEYFIGILMTLVRLPQQTTDILITVNIPFNTSELAQAEKYLVSPRAETIGGGGEKSQMLRLGMAVLEGVLREFEVLDWGLFLEDVPEEGEWEGMRGDTEMEGVRAA</sequence>
<dbReference type="InParanoid" id="D5GNX4"/>
<accession>D5GNX4</accession>
<evidence type="ECO:0000256" key="1">
    <source>
        <dbReference type="ARBA" id="ARBA00010307"/>
    </source>
</evidence>
<dbReference type="GO" id="GO:0005085">
    <property type="term" value="F:guanyl-nucleotide exchange factor activity"/>
    <property type="evidence" value="ECO:0007669"/>
    <property type="project" value="TreeGrafter"/>
</dbReference>
<dbReference type="GO" id="GO:0031267">
    <property type="term" value="F:small GTPase binding"/>
    <property type="evidence" value="ECO:0007669"/>
    <property type="project" value="TreeGrafter"/>
</dbReference>
<dbReference type="eggNOG" id="KOG3329">
    <property type="taxonomic scope" value="Eukaryota"/>
</dbReference>
<dbReference type="Pfam" id="PF04603">
    <property type="entry name" value="Mog1"/>
    <property type="match status" value="1"/>
</dbReference>
<dbReference type="GO" id="GO:0006606">
    <property type="term" value="P:protein import into nucleus"/>
    <property type="evidence" value="ECO:0007669"/>
    <property type="project" value="TreeGrafter"/>
</dbReference>
<dbReference type="GO" id="GO:0005634">
    <property type="term" value="C:nucleus"/>
    <property type="evidence" value="ECO:0007669"/>
    <property type="project" value="TreeGrafter"/>
</dbReference>
<keyword evidence="3" id="KW-0653">Protein transport</keyword>
<dbReference type="RefSeq" id="XP_002842026.1">
    <property type="nucleotide sequence ID" value="XM_002841980.1"/>
</dbReference>
<evidence type="ECO:0000256" key="3">
    <source>
        <dbReference type="ARBA" id="ARBA00022927"/>
    </source>
</evidence>
<dbReference type="STRING" id="656061.D5GNX4"/>
<dbReference type="GeneID" id="9183510"/>
<dbReference type="Proteomes" id="UP000006911">
    <property type="component" value="Unassembled WGS sequence"/>
</dbReference>
<keyword evidence="5" id="KW-1185">Reference proteome</keyword>
<dbReference type="PANTHER" id="PTHR15837">
    <property type="entry name" value="RAN GUANINE NUCLEOTIDE RELEASE FACTOR"/>
    <property type="match status" value="1"/>
</dbReference>
<dbReference type="HOGENOM" id="CLU_081345_1_2_1"/>
<keyword evidence="2" id="KW-0813">Transport</keyword>
<comment type="similarity">
    <text evidence="1">Belongs to the MOG1 family.</text>
</comment>
<dbReference type="OMA" id="IDTVKVW"/>
<dbReference type="PANTHER" id="PTHR15837:SF0">
    <property type="entry name" value="RAN GUANINE NUCLEOTIDE RELEASE FACTOR"/>
    <property type="match status" value="1"/>
</dbReference>
<protein>
    <submittedName>
        <fullName evidence="4">(Perigord truffle) hypothetical protein</fullName>
    </submittedName>
</protein>
<dbReference type="EMBL" id="FN430371">
    <property type="protein sequence ID" value="CAZ86217.1"/>
    <property type="molecule type" value="Genomic_DNA"/>
</dbReference>
<proteinExistence type="inferred from homology"/>
<dbReference type="InterPro" id="IPR016123">
    <property type="entry name" value="Mog1/PsbP_a/b/a-sand"/>
</dbReference>